<dbReference type="Proteomes" id="UP001479436">
    <property type="component" value="Unassembled WGS sequence"/>
</dbReference>
<dbReference type="InterPro" id="IPR023210">
    <property type="entry name" value="NADP_OxRdtase_dom"/>
</dbReference>
<proteinExistence type="predicted"/>
<organism evidence="3 4">
    <name type="scientific">Basidiobolus ranarum</name>
    <dbReference type="NCBI Taxonomy" id="34480"/>
    <lineage>
        <taxon>Eukaryota</taxon>
        <taxon>Fungi</taxon>
        <taxon>Fungi incertae sedis</taxon>
        <taxon>Zoopagomycota</taxon>
        <taxon>Entomophthoromycotina</taxon>
        <taxon>Basidiobolomycetes</taxon>
        <taxon>Basidiobolales</taxon>
        <taxon>Basidiobolaceae</taxon>
        <taxon>Basidiobolus</taxon>
    </lineage>
</organism>
<evidence type="ECO:0000313" key="3">
    <source>
        <dbReference type="EMBL" id="KAK9703014.1"/>
    </source>
</evidence>
<dbReference type="PANTHER" id="PTHR43364">
    <property type="entry name" value="NADH-SPECIFIC METHYLGLYOXAL REDUCTASE-RELATED"/>
    <property type="match status" value="1"/>
</dbReference>
<name>A0ABR2VUU1_9FUNG</name>
<evidence type="ECO:0000313" key="4">
    <source>
        <dbReference type="Proteomes" id="UP001479436"/>
    </source>
</evidence>
<keyword evidence="4" id="KW-1185">Reference proteome</keyword>
<feature type="domain" description="NADP-dependent oxidoreductase" evidence="2">
    <location>
        <begin position="9"/>
        <end position="314"/>
    </location>
</feature>
<comment type="caution">
    <text evidence="3">The sequence shown here is derived from an EMBL/GenBank/DDBJ whole genome shotgun (WGS) entry which is preliminary data.</text>
</comment>
<evidence type="ECO:0000256" key="1">
    <source>
        <dbReference type="ARBA" id="ARBA00023002"/>
    </source>
</evidence>
<sequence>MVQGKDSPKLILGTMTFGLEGTNASTSAVRIRGIENIKPFLDLFESHGYTEIDTARLYCNGDTETALGLLPMASFSIATKVFPLAPHAHSAENLAKTFRQSLAALKAKKVDIFYLHAPDYSTPFEETIKAVNDLYKEGLFERFGLSNYASWQVALIHQMCVSKGYVVPTVYQGMYNPLTRSINRELLPCLRSLNIVFYAYNPIAGGFLSGKFKFDEKVEEGSRFDSKTTFGKVYRERFWNNLFFDSVEDLKNAAKEIDSSLLDATLRWMAHHSGLGPNDGVIIGASSLEHLKENIAGYEKGPLPQSMVDAFDCAWENVKVACPSYFRTQEELEGILKAVSLNK</sequence>
<dbReference type="CDD" id="cd19075">
    <property type="entry name" value="AKR_AKR7A1-5"/>
    <property type="match status" value="1"/>
</dbReference>
<gene>
    <name evidence="3" type="ORF">K7432_010952</name>
</gene>
<dbReference type="SUPFAM" id="SSF51430">
    <property type="entry name" value="NAD(P)-linked oxidoreductase"/>
    <property type="match status" value="1"/>
</dbReference>
<accession>A0ABR2VUU1</accession>
<dbReference type="Pfam" id="PF00248">
    <property type="entry name" value="Aldo_ket_red"/>
    <property type="match status" value="1"/>
</dbReference>
<dbReference type="InterPro" id="IPR050523">
    <property type="entry name" value="AKR_Detox_Biosynth"/>
</dbReference>
<protein>
    <recommendedName>
        <fullName evidence="2">NADP-dependent oxidoreductase domain-containing protein</fullName>
    </recommendedName>
</protein>
<dbReference type="Gene3D" id="3.20.20.100">
    <property type="entry name" value="NADP-dependent oxidoreductase domain"/>
    <property type="match status" value="1"/>
</dbReference>
<dbReference type="EMBL" id="JASJQH010007674">
    <property type="protein sequence ID" value="KAK9703014.1"/>
    <property type="molecule type" value="Genomic_DNA"/>
</dbReference>
<dbReference type="InterPro" id="IPR036812">
    <property type="entry name" value="NAD(P)_OxRdtase_dom_sf"/>
</dbReference>
<keyword evidence="1" id="KW-0560">Oxidoreductase</keyword>
<evidence type="ECO:0000259" key="2">
    <source>
        <dbReference type="Pfam" id="PF00248"/>
    </source>
</evidence>
<dbReference type="PANTHER" id="PTHR43364:SF4">
    <property type="entry name" value="NAD(P)-LINKED OXIDOREDUCTASE SUPERFAMILY PROTEIN"/>
    <property type="match status" value="1"/>
</dbReference>
<reference evidence="3 4" key="1">
    <citation type="submission" date="2023-04" db="EMBL/GenBank/DDBJ databases">
        <title>Genome of Basidiobolus ranarum AG-B5.</title>
        <authorList>
            <person name="Stajich J.E."/>
            <person name="Carter-House D."/>
            <person name="Gryganskyi A."/>
        </authorList>
    </citation>
    <scope>NUCLEOTIDE SEQUENCE [LARGE SCALE GENOMIC DNA]</scope>
    <source>
        <strain evidence="3 4">AG-B5</strain>
    </source>
</reference>